<dbReference type="VEuPathDB" id="FungiDB:BTJ68_13092"/>
<dbReference type="Pfam" id="PF07690">
    <property type="entry name" value="MFS_1"/>
    <property type="match status" value="1"/>
</dbReference>
<dbReference type="Gene3D" id="1.20.1250.20">
    <property type="entry name" value="MFS general substrate transporter like domains"/>
    <property type="match status" value="2"/>
</dbReference>
<name>A0A3M6YA76_HORWE</name>
<feature type="transmembrane region" description="Helical" evidence="4">
    <location>
        <begin position="488"/>
        <end position="507"/>
    </location>
</feature>
<keyword evidence="4" id="KW-1133">Transmembrane helix</keyword>
<feature type="transmembrane region" description="Helical" evidence="4">
    <location>
        <begin position="98"/>
        <end position="122"/>
    </location>
</feature>
<feature type="transmembrane region" description="Helical" evidence="4">
    <location>
        <begin position="179"/>
        <end position="200"/>
    </location>
</feature>
<sequence>MDMDAEDYDHGNFQGRSDAVFAVSIVMAILSSGFVLFRMISRAAIVKKVKLDDYFIVLAWMLAFGLWFSICYGSAWGLGRHESDVPEEWQTPLRKANYAFTVMYQPALMALKTSILSFYLGFSSTHRIFRWACIATLFVVNAGGLALTIVTVFQCRPIWATFEAVTPANATCTDIVTIYLSSAPLNLITDFAILFLPMPVLTAMRLPRKQKIILVVTFGFGIFVTAVDVVRIAYLQSASETRLTEIQNNVHSDDGASRDAVQTDFSWYASFSFMWSVIEVSVGIMCACVPGLKPLVSRFVPHMLRDPGDASSKTGSVSLHFGRTVDMSEAQRVPSVPDDVHYRDFGSQSEPGPSEDEGPLGMMEFLTTPEMSDDQHGLERSQTAATNSTRGTAPESPTFFDFVNMKNQKSLVQMTSKESLFPVSMVTILFFIWGFEYGLLDVLNQQFQRVAHMSAGQSVGIHSAYFAGYLIGPLTVGRLILKHWGFKACYSIGLATFACGTLIFWPAAVLTSFPAFIITNFIVAFGLSILETAANPFIVLCGPPEYGEIRLNASQGVQAVGSVVAPLIAHKAFFHRASDAPSLVETQWAYLGISLATILLAVGYHYVPLPEATDEELEDASERMDCANKTNYRGVGVIWITLGLAVFSQFCYVGGQEVNATDFDIYVGAILPTYNVADWMAVAHTTFAVMRFVSAGLGFWIKPRVLLFIFFTGAIVFGALAMHLPGRAGLAMMLLVFAFEGPIFSLIFAQGLRGMGRHTKMASVLLTAAISGGAVFSPISNAIATNATRTRSSVEVAVAAFAAGTIFAVWLNVSPLARHQVDPIKDVTSPVDSRPGSTSSRASRALSFFSMRKGKGSRDASTTVEYKERGPEERGMST</sequence>
<dbReference type="OrthoDB" id="546893at2759"/>
<keyword evidence="4" id="KW-0812">Transmembrane</keyword>
<feature type="transmembrane region" description="Helical" evidence="4">
    <location>
        <begin position="419"/>
        <end position="440"/>
    </location>
</feature>
<feature type="compositionally biased region" description="Basic and acidic residues" evidence="3">
    <location>
        <begin position="865"/>
        <end position="878"/>
    </location>
</feature>
<keyword evidence="2" id="KW-1003">Cell membrane</keyword>
<comment type="caution">
    <text evidence="7">The sequence shown here is derived from an EMBL/GenBank/DDBJ whole genome shotgun (WGS) entry which is preliminary data.</text>
</comment>
<evidence type="ECO:0000256" key="4">
    <source>
        <dbReference type="SAM" id="Phobius"/>
    </source>
</evidence>
<dbReference type="EMBL" id="QWIK01000873">
    <property type="protein sequence ID" value="RMX99969.1"/>
    <property type="molecule type" value="Genomic_DNA"/>
</dbReference>
<feature type="transmembrane region" description="Helical" evidence="4">
    <location>
        <begin position="53"/>
        <end position="78"/>
    </location>
</feature>
<dbReference type="InterPro" id="IPR011701">
    <property type="entry name" value="MFS"/>
</dbReference>
<dbReference type="PANTHER" id="PTHR43702">
    <property type="entry name" value="L-FUCOSE-PROTON SYMPORTER"/>
    <property type="match status" value="1"/>
</dbReference>
<feature type="transmembrane region" description="Helical" evidence="4">
    <location>
        <begin position="761"/>
        <end position="784"/>
    </location>
</feature>
<reference evidence="8 9" key="1">
    <citation type="journal article" date="2018" name="BMC Genomics">
        <title>Genomic evidence for intraspecific hybridization in a clonal and extremely halotolerant yeast.</title>
        <authorList>
            <person name="Gostincar C."/>
            <person name="Stajich J.E."/>
            <person name="Zupancic J."/>
            <person name="Zalar P."/>
            <person name="Gunde-Cimerman N."/>
        </authorList>
    </citation>
    <scope>NUCLEOTIDE SEQUENCE [LARGE SCALE GENOMIC DNA]</scope>
    <source>
        <strain evidence="7 9">EXF-6654</strain>
        <strain evidence="6 8">EXF-6656</strain>
    </source>
</reference>
<proteinExistence type="predicted"/>
<feature type="transmembrane region" description="Helical" evidence="4">
    <location>
        <begin position="460"/>
        <end position="481"/>
    </location>
</feature>
<evidence type="ECO:0000256" key="1">
    <source>
        <dbReference type="ARBA" id="ARBA00004429"/>
    </source>
</evidence>
<feature type="transmembrane region" description="Helical" evidence="4">
    <location>
        <begin position="134"/>
        <end position="159"/>
    </location>
</feature>
<feature type="compositionally biased region" description="Low complexity" evidence="3">
    <location>
        <begin position="837"/>
        <end position="850"/>
    </location>
</feature>
<dbReference type="SUPFAM" id="SSF103473">
    <property type="entry name" value="MFS general substrate transporter"/>
    <property type="match status" value="1"/>
</dbReference>
<protein>
    <recommendedName>
        <fullName evidence="5">Rhodopsin domain-containing protein</fullName>
    </recommendedName>
</protein>
<gene>
    <name evidence="7" type="ORF">D0868_09260</name>
    <name evidence="6" type="ORF">D0869_03595</name>
</gene>
<dbReference type="Pfam" id="PF20684">
    <property type="entry name" value="Fung_rhodopsin"/>
    <property type="match status" value="1"/>
</dbReference>
<feature type="region of interest" description="Disordered" evidence="3">
    <location>
        <begin position="338"/>
        <end position="396"/>
    </location>
</feature>
<dbReference type="Proteomes" id="UP000281245">
    <property type="component" value="Unassembled WGS sequence"/>
</dbReference>
<evidence type="ECO:0000259" key="5">
    <source>
        <dbReference type="Pfam" id="PF20684"/>
    </source>
</evidence>
<dbReference type="Proteomes" id="UP000282582">
    <property type="component" value="Unassembled WGS sequence"/>
</dbReference>
<dbReference type="EMBL" id="QWIJ01000204">
    <property type="protein sequence ID" value="RMX85748.1"/>
    <property type="molecule type" value="Genomic_DNA"/>
</dbReference>
<feature type="transmembrane region" description="Helical" evidence="4">
    <location>
        <begin position="796"/>
        <end position="813"/>
    </location>
</feature>
<evidence type="ECO:0000313" key="7">
    <source>
        <dbReference type="EMBL" id="RMX99969.1"/>
    </source>
</evidence>
<evidence type="ECO:0000256" key="2">
    <source>
        <dbReference type="ARBA" id="ARBA00022475"/>
    </source>
</evidence>
<feature type="transmembrane region" description="Helical" evidence="4">
    <location>
        <begin position="212"/>
        <end position="234"/>
    </location>
</feature>
<comment type="subcellular location">
    <subcellularLocation>
        <location evidence="1">Cell inner membrane</location>
        <topology evidence="1">Multi-pass membrane protein</topology>
    </subcellularLocation>
</comment>
<dbReference type="InterPro" id="IPR050375">
    <property type="entry name" value="MFS_TsgA-like"/>
</dbReference>
<evidence type="ECO:0000313" key="9">
    <source>
        <dbReference type="Proteomes" id="UP000282582"/>
    </source>
</evidence>
<feature type="transmembrane region" description="Helical" evidence="4">
    <location>
        <begin position="273"/>
        <end position="296"/>
    </location>
</feature>
<feature type="transmembrane region" description="Helical" evidence="4">
    <location>
        <begin position="676"/>
        <end position="693"/>
    </location>
</feature>
<dbReference type="InterPro" id="IPR036259">
    <property type="entry name" value="MFS_trans_sf"/>
</dbReference>
<accession>A0A3M6YA76</accession>
<dbReference type="GO" id="GO:0022857">
    <property type="term" value="F:transmembrane transporter activity"/>
    <property type="evidence" value="ECO:0007669"/>
    <property type="project" value="InterPro"/>
</dbReference>
<feature type="domain" description="Rhodopsin" evidence="5">
    <location>
        <begin position="37"/>
        <end position="298"/>
    </location>
</feature>
<feature type="transmembrane region" description="Helical" evidence="4">
    <location>
        <begin position="730"/>
        <end position="749"/>
    </location>
</feature>
<feature type="transmembrane region" description="Helical" evidence="4">
    <location>
        <begin position="20"/>
        <end position="41"/>
    </location>
</feature>
<dbReference type="InterPro" id="IPR049326">
    <property type="entry name" value="Rhodopsin_dom_fungi"/>
</dbReference>
<feature type="transmembrane region" description="Helical" evidence="4">
    <location>
        <begin position="705"/>
        <end position="724"/>
    </location>
</feature>
<keyword evidence="4" id="KW-0472">Membrane</keyword>
<feature type="region of interest" description="Disordered" evidence="3">
    <location>
        <begin position="826"/>
        <end position="878"/>
    </location>
</feature>
<evidence type="ECO:0000256" key="3">
    <source>
        <dbReference type="SAM" id="MobiDB-lite"/>
    </source>
</evidence>
<dbReference type="GO" id="GO:0005886">
    <property type="term" value="C:plasma membrane"/>
    <property type="evidence" value="ECO:0007669"/>
    <property type="project" value="UniProtKB-SubCell"/>
</dbReference>
<organism evidence="7 9">
    <name type="scientific">Hortaea werneckii</name>
    <name type="common">Black yeast</name>
    <name type="synonym">Cladosporium werneckii</name>
    <dbReference type="NCBI Taxonomy" id="91943"/>
    <lineage>
        <taxon>Eukaryota</taxon>
        <taxon>Fungi</taxon>
        <taxon>Dikarya</taxon>
        <taxon>Ascomycota</taxon>
        <taxon>Pezizomycotina</taxon>
        <taxon>Dothideomycetes</taxon>
        <taxon>Dothideomycetidae</taxon>
        <taxon>Mycosphaerellales</taxon>
        <taxon>Teratosphaeriaceae</taxon>
        <taxon>Hortaea</taxon>
    </lineage>
</organism>
<evidence type="ECO:0000313" key="6">
    <source>
        <dbReference type="EMBL" id="RMX85748.1"/>
    </source>
</evidence>
<dbReference type="PANTHER" id="PTHR43702:SF13">
    <property type="entry name" value="MONOSACCHARIDE TRANSPORTER, PUTATIVE (AFU_ORTHOLOGUE AFUA_4G06630)-RELATED"/>
    <property type="match status" value="1"/>
</dbReference>
<evidence type="ECO:0000313" key="8">
    <source>
        <dbReference type="Proteomes" id="UP000281245"/>
    </source>
</evidence>
<dbReference type="AlphaFoldDB" id="A0A3M6YA76"/>
<feature type="compositionally biased region" description="Polar residues" evidence="3">
    <location>
        <begin position="380"/>
        <end position="391"/>
    </location>
</feature>